<gene>
    <name evidence="1" type="ORF">LCGC14_1629700</name>
</gene>
<reference evidence="1" key="1">
    <citation type="journal article" date="2015" name="Nature">
        <title>Complex archaea that bridge the gap between prokaryotes and eukaryotes.</title>
        <authorList>
            <person name="Spang A."/>
            <person name="Saw J.H."/>
            <person name="Jorgensen S.L."/>
            <person name="Zaremba-Niedzwiedzka K."/>
            <person name="Martijn J."/>
            <person name="Lind A.E."/>
            <person name="van Eijk R."/>
            <person name="Schleper C."/>
            <person name="Guy L."/>
            <person name="Ettema T.J."/>
        </authorList>
    </citation>
    <scope>NUCLEOTIDE SEQUENCE</scope>
</reference>
<comment type="caution">
    <text evidence="1">The sequence shown here is derived from an EMBL/GenBank/DDBJ whole genome shotgun (WGS) entry which is preliminary data.</text>
</comment>
<dbReference type="EMBL" id="LAZR01013427">
    <property type="protein sequence ID" value="KKM22007.1"/>
    <property type="molecule type" value="Genomic_DNA"/>
</dbReference>
<proteinExistence type="predicted"/>
<name>A0A0F9I3E2_9ZZZZ</name>
<sequence length="563" mass="67770">MIKIKKEPSDEFIWTFKELLGYQDFFTLKKAKKLGSSVQISLTHIIKEDLSSLGSHQVLINKAHEIEFKIVKIISFDFNFKYSIMEYLTPTKITFVLYFKEIKIKKLKDLTLYTDFREVIESEFIASDFQIIQYKQTINAIQFKFKYPITLSDKLNPLFLRDRVSGFSFPRFPNVKNKFLLKYCKVQEIISENSLIFIYRFEIIKRRYSIFDFGICKNSKHLLIKYIKMLDSVPYYIFSNGGPHKKEYVYLEFKENYGVKTKTLKHLFNLIKNYDGNHPCIFLGKDKNKISENHLWIPRRSELVQIILKTDHEYNQWRIENKISIKCEELNLLAYLMYKKYDLIWDKKNNQWIHKPFPPRAIFRINKLLTLKLEDEQTNIYVKKKLFTHCKYLLLSFTRNETIDYEEINSIDEIKHKYDQSHENNHSKINPEVEFWGHCSNIQTWYENDYNTNILHSNLSFPLLKELVEHGDPKAKRVFKDEIALRFESNFRSVVLYLLKEKYLFYLDFNEIETLSANIDFSKWGRISIHEFLNQWHMIAIKTLDRENISQIAKRKKELLKKN</sequence>
<dbReference type="AlphaFoldDB" id="A0A0F9I3E2"/>
<accession>A0A0F9I3E2</accession>
<protein>
    <submittedName>
        <fullName evidence="1">Uncharacterized protein</fullName>
    </submittedName>
</protein>
<organism evidence="1">
    <name type="scientific">marine sediment metagenome</name>
    <dbReference type="NCBI Taxonomy" id="412755"/>
    <lineage>
        <taxon>unclassified sequences</taxon>
        <taxon>metagenomes</taxon>
        <taxon>ecological metagenomes</taxon>
    </lineage>
</organism>
<evidence type="ECO:0000313" key="1">
    <source>
        <dbReference type="EMBL" id="KKM22007.1"/>
    </source>
</evidence>